<evidence type="ECO:0000313" key="2">
    <source>
        <dbReference type="EnsemblPlants" id="KRH57026"/>
    </source>
</evidence>
<evidence type="ECO:0000313" key="3">
    <source>
        <dbReference type="Proteomes" id="UP000008827"/>
    </source>
</evidence>
<proteinExistence type="predicted"/>
<dbReference type="Proteomes" id="UP000008827">
    <property type="component" value="Chromosome 5"/>
</dbReference>
<gene>
    <name evidence="1" type="ORF">GLYMA_05G034400</name>
</gene>
<accession>A0A0R0JVJ8</accession>
<dbReference type="EMBL" id="CM000838">
    <property type="protein sequence ID" value="KRH57026.1"/>
    <property type="molecule type" value="Genomic_DNA"/>
</dbReference>
<reference evidence="1" key="3">
    <citation type="submission" date="2018-07" db="EMBL/GenBank/DDBJ databases">
        <title>WGS assembly of Glycine max.</title>
        <authorList>
            <person name="Schmutz J."/>
            <person name="Cannon S."/>
            <person name="Schlueter J."/>
            <person name="Ma J."/>
            <person name="Mitros T."/>
            <person name="Nelson W."/>
            <person name="Hyten D."/>
            <person name="Song Q."/>
            <person name="Thelen J."/>
            <person name="Cheng J."/>
            <person name="Xu D."/>
            <person name="Hellsten U."/>
            <person name="May G."/>
            <person name="Yu Y."/>
            <person name="Sakurai T."/>
            <person name="Umezawa T."/>
            <person name="Bhattacharyya M."/>
            <person name="Sandhu D."/>
            <person name="Valliyodan B."/>
            <person name="Lindquist E."/>
            <person name="Peto M."/>
            <person name="Grant D."/>
            <person name="Shu S."/>
            <person name="Goodstein D."/>
            <person name="Barry K."/>
            <person name="Futrell-Griggs M."/>
            <person name="Abernathy B."/>
            <person name="Du J."/>
            <person name="Tian Z."/>
            <person name="Zhu L."/>
            <person name="Gill N."/>
            <person name="Joshi T."/>
            <person name="Libault M."/>
            <person name="Sethuraman A."/>
            <person name="Zhang X."/>
            <person name="Shinozaki K."/>
            <person name="Nguyen H."/>
            <person name="Wing R."/>
            <person name="Cregan P."/>
            <person name="Specht J."/>
            <person name="Grimwood J."/>
            <person name="Rokhsar D."/>
            <person name="Stacey G."/>
            <person name="Shoemaker R."/>
            <person name="Jackson S."/>
        </authorList>
    </citation>
    <scope>NUCLEOTIDE SEQUENCE</scope>
    <source>
        <tissue evidence="1">Callus</tissue>
    </source>
</reference>
<name>A0A0R0JVJ8_SOYBN</name>
<reference evidence="1 2" key="1">
    <citation type="journal article" date="2010" name="Nature">
        <title>Genome sequence of the palaeopolyploid soybean.</title>
        <authorList>
            <person name="Schmutz J."/>
            <person name="Cannon S.B."/>
            <person name="Schlueter J."/>
            <person name="Ma J."/>
            <person name="Mitros T."/>
            <person name="Nelson W."/>
            <person name="Hyten D.L."/>
            <person name="Song Q."/>
            <person name="Thelen J.J."/>
            <person name="Cheng J."/>
            <person name="Xu D."/>
            <person name="Hellsten U."/>
            <person name="May G.D."/>
            <person name="Yu Y."/>
            <person name="Sakurai T."/>
            <person name="Umezawa T."/>
            <person name="Bhattacharyya M.K."/>
            <person name="Sandhu D."/>
            <person name="Valliyodan B."/>
            <person name="Lindquist E."/>
            <person name="Peto M."/>
            <person name="Grant D."/>
            <person name="Shu S."/>
            <person name="Goodstein D."/>
            <person name="Barry K."/>
            <person name="Futrell-Griggs M."/>
            <person name="Abernathy B."/>
            <person name="Du J."/>
            <person name="Tian Z."/>
            <person name="Zhu L."/>
            <person name="Gill N."/>
            <person name="Joshi T."/>
            <person name="Libault M."/>
            <person name="Sethuraman A."/>
            <person name="Zhang X.-C."/>
            <person name="Shinozaki K."/>
            <person name="Nguyen H.T."/>
            <person name="Wing R.A."/>
            <person name="Cregan P."/>
            <person name="Specht J."/>
            <person name="Grimwood J."/>
            <person name="Rokhsar D."/>
            <person name="Stacey G."/>
            <person name="Shoemaker R.C."/>
            <person name="Jackson S.A."/>
        </authorList>
    </citation>
    <scope>NUCLEOTIDE SEQUENCE</scope>
    <source>
        <strain evidence="2">cv. Williams 82</strain>
        <tissue evidence="1">Callus</tissue>
    </source>
</reference>
<evidence type="ECO:0000313" key="1">
    <source>
        <dbReference type="EMBL" id="KRH57026.1"/>
    </source>
</evidence>
<sequence length="67" mass="7741">MILSLFTLEFPLISYDSYLFSLTLLYIFVAVSHLQHVFSCPLQPLSLDIALPIVKSTNKLTHHWVQH</sequence>
<dbReference type="Gramene" id="KRH57026">
    <property type="protein sequence ID" value="KRH57026"/>
    <property type="gene ID" value="GLYMA_05G034400"/>
</dbReference>
<dbReference type="EnsemblPlants" id="KRH57026">
    <property type="protein sequence ID" value="KRH57026"/>
    <property type="gene ID" value="GLYMA_05G034400"/>
</dbReference>
<dbReference type="SMR" id="A0A0R0JVJ8"/>
<organism evidence="1">
    <name type="scientific">Glycine max</name>
    <name type="common">Soybean</name>
    <name type="synonym">Glycine hispida</name>
    <dbReference type="NCBI Taxonomy" id="3847"/>
    <lineage>
        <taxon>Eukaryota</taxon>
        <taxon>Viridiplantae</taxon>
        <taxon>Streptophyta</taxon>
        <taxon>Embryophyta</taxon>
        <taxon>Tracheophyta</taxon>
        <taxon>Spermatophyta</taxon>
        <taxon>Magnoliopsida</taxon>
        <taxon>eudicotyledons</taxon>
        <taxon>Gunneridae</taxon>
        <taxon>Pentapetalae</taxon>
        <taxon>rosids</taxon>
        <taxon>fabids</taxon>
        <taxon>Fabales</taxon>
        <taxon>Fabaceae</taxon>
        <taxon>Papilionoideae</taxon>
        <taxon>50 kb inversion clade</taxon>
        <taxon>NPAAA clade</taxon>
        <taxon>indigoferoid/millettioid clade</taxon>
        <taxon>Phaseoleae</taxon>
        <taxon>Glycine</taxon>
        <taxon>Glycine subgen. Soja</taxon>
    </lineage>
</organism>
<dbReference type="InParanoid" id="A0A0R0JVJ8"/>
<protein>
    <submittedName>
        <fullName evidence="1 2">Uncharacterized protein</fullName>
    </submittedName>
</protein>
<keyword evidence="3" id="KW-1185">Reference proteome</keyword>
<reference evidence="2" key="2">
    <citation type="submission" date="2018-02" db="UniProtKB">
        <authorList>
            <consortium name="EnsemblPlants"/>
        </authorList>
    </citation>
    <scope>IDENTIFICATION</scope>
    <source>
        <strain evidence="2">Williams 82</strain>
    </source>
</reference>
<dbReference type="AlphaFoldDB" id="A0A0R0JVJ8"/>